<dbReference type="SUPFAM" id="SSF90229">
    <property type="entry name" value="CCCH zinc finger"/>
    <property type="match status" value="1"/>
</dbReference>
<sequence length="233" mass="25664">MLCAAPCFSNLTPSSPLSRRRSSCHGCCLRKPSSGWCGWAAFKRHDDAGDEEEDIDAMWEEAKKDDSVALPHPPVSHHPYVATAPYGQPPPPPYPGLYAHNGWAPSSLAMPPHMPHTVRYAAGVIVQMSGQERQPLFRTDMCKYHLQGYCGHGQHCRFAHVADQLVKRGRGGNNPGSSKKAKKERQRRNRRARGARDAAAVTNDGEVDDDVCVSECDEVMPCLESGQWTVACE</sequence>
<evidence type="ECO:0000256" key="1">
    <source>
        <dbReference type="ARBA" id="ARBA00022723"/>
    </source>
</evidence>
<dbReference type="InterPro" id="IPR036855">
    <property type="entry name" value="Znf_CCCH_sf"/>
</dbReference>
<keyword evidence="1 4" id="KW-0479">Metal-binding</keyword>
<feature type="zinc finger region" description="C3H1-type" evidence="4">
    <location>
        <begin position="136"/>
        <end position="163"/>
    </location>
</feature>
<evidence type="ECO:0000256" key="3">
    <source>
        <dbReference type="ARBA" id="ARBA00022833"/>
    </source>
</evidence>
<proteinExistence type="predicted"/>
<reference evidence="7 8" key="1">
    <citation type="submission" date="2014-11" db="EMBL/GenBank/DDBJ databases">
        <authorList>
            <person name="Zhu J."/>
            <person name="Qi W."/>
            <person name="Song R."/>
        </authorList>
    </citation>
    <scope>NUCLEOTIDE SEQUENCE [LARGE SCALE GENOMIC DNA]</scope>
</reference>
<dbReference type="GO" id="GO:0008270">
    <property type="term" value="F:zinc ion binding"/>
    <property type="evidence" value="ECO:0007669"/>
    <property type="project" value="UniProtKB-KW"/>
</dbReference>
<gene>
    <name evidence="7" type="ORF">Vbra_4220</name>
</gene>
<keyword evidence="8" id="KW-1185">Reference proteome</keyword>
<dbReference type="AlphaFoldDB" id="A0A0G4F8H5"/>
<evidence type="ECO:0000256" key="5">
    <source>
        <dbReference type="SAM" id="MobiDB-lite"/>
    </source>
</evidence>
<dbReference type="VEuPathDB" id="CryptoDB:Vbra_4220"/>
<dbReference type="InParanoid" id="A0A0G4F8H5"/>
<evidence type="ECO:0000313" key="8">
    <source>
        <dbReference type="Proteomes" id="UP000041254"/>
    </source>
</evidence>
<evidence type="ECO:0000259" key="6">
    <source>
        <dbReference type="PROSITE" id="PS50103"/>
    </source>
</evidence>
<organism evidence="7 8">
    <name type="scientific">Vitrella brassicaformis (strain CCMP3155)</name>
    <dbReference type="NCBI Taxonomy" id="1169540"/>
    <lineage>
        <taxon>Eukaryota</taxon>
        <taxon>Sar</taxon>
        <taxon>Alveolata</taxon>
        <taxon>Colpodellida</taxon>
        <taxon>Vitrellaceae</taxon>
        <taxon>Vitrella</taxon>
    </lineage>
</organism>
<name>A0A0G4F8H5_VITBC</name>
<evidence type="ECO:0000256" key="4">
    <source>
        <dbReference type="PROSITE-ProRule" id="PRU00723"/>
    </source>
</evidence>
<dbReference type="Proteomes" id="UP000041254">
    <property type="component" value="Unassembled WGS sequence"/>
</dbReference>
<keyword evidence="2 4" id="KW-0863">Zinc-finger</keyword>
<dbReference type="InterPro" id="IPR000571">
    <property type="entry name" value="Znf_CCCH"/>
</dbReference>
<dbReference type="PROSITE" id="PS50103">
    <property type="entry name" value="ZF_C3H1"/>
    <property type="match status" value="1"/>
</dbReference>
<protein>
    <recommendedName>
        <fullName evidence="6">C3H1-type domain-containing protein</fullName>
    </recommendedName>
</protein>
<keyword evidence="3 4" id="KW-0862">Zinc</keyword>
<accession>A0A0G4F8H5</accession>
<feature type="domain" description="C3H1-type" evidence="6">
    <location>
        <begin position="136"/>
        <end position="163"/>
    </location>
</feature>
<dbReference type="Gene3D" id="4.10.1000.10">
    <property type="entry name" value="Zinc finger, CCCH-type"/>
    <property type="match status" value="1"/>
</dbReference>
<evidence type="ECO:0000256" key="2">
    <source>
        <dbReference type="ARBA" id="ARBA00022771"/>
    </source>
</evidence>
<dbReference type="EMBL" id="CDMY01000391">
    <property type="protein sequence ID" value="CEM09010.1"/>
    <property type="molecule type" value="Genomic_DNA"/>
</dbReference>
<feature type="region of interest" description="Disordered" evidence="5">
    <location>
        <begin position="167"/>
        <end position="200"/>
    </location>
</feature>
<evidence type="ECO:0000313" key="7">
    <source>
        <dbReference type="EMBL" id="CEM09010.1"/>
    </source>
</evidence>
<feature type="compositionally biased region" description="Basic residues" evidence="5">
    <location>
        <begin position="179"/>
        <end position="193"/>
    </location>
</feature>